<protein>
    <submittedName>
        <fullName evidence="1">Uncharacterized protein</fullName>
    </submittedName>
</protein>
<name>C7YWS7_FUSV7</name>
<gene>
    <name evidence="1" type="ORF">NECHADRAFT_82769</name>
</gene>
<evidence type="ECO:0000313" key="2">
    <source>
        <dbReference type="Proteomes" id="UP000005206"/>
    </source>
</evidence>
<reference evidence="1 2" key="1">
    <citation type="journal article" date="2009" name="PLoS Genet.">
        <title>The genome of Nectria haematococca: contribution of supernumerary chromosomes to gene expansion.</title>
        <authorList>
            <person name="Coleman J.J."/>
            <person name="Rounsley S.D."/>
            <person name="Rodriguez-Carres M."/>
            <person name="Kuo A."/>
            <person name="Wasmann C.C."/>
            <person name="Grimwood J."/>
            <person name="Schmutz J."/>
            <person name="Taga M."/>
            <person name="White G.J."/>
            <person name="Zhou S."/>
            <person name="Schwartz D.C."/>
            <person name="Freitag M."/>
            <person name="Ma L.J."/>
            <person name="Danchin E.G."/>
            <person name="Henrissat B."/>
            <person name="Coutinho P.M."/>
            <person name="Nelson D.R."/>
            <person name="Straney D."/>
            <person name="Napoli C.A."/>
            <person name="Barker B.M."/>
            <person name="Gribskov M."/>
            <person name="Rep M."/>
            <person name="Kroken S."/>
            <person name="Molnar I."/>
            <person name="Rensing C."/>
            <person name="Kennell J.C."/>
            <person name="Zamora J."/>
            <person name="Farman M.L."/>
            <person name="Selker E.U."/>
            <person name="Salamov A."/>
            <person name="Shapiro H."/>
            <person name="Pangilinan J."/>
            <person name="Lindquist E."/>
            <person name="Lamers C."/>
            <person name="Grigoriev I.V."/>
            <person name="Geiser D.M."/>
            <person name="Covert S.F."/>
            <person name="Temporini E."/>
            <person name="Vanetten H.D."/>
        </authorList>
    </citation>
    <scope>NUCLEOTIDE SEQUENCE [LARGE SCALE GENOMIC DNA]</scope>
    <source>
        <strain evidence="2">ATCC MYA-4622 / CBS 123669 / FGSC 9596 / NRRL 45880 / 77-13-4</strain>
    </source>
</reference>
<dbReference type="HOGENOM" id="CLU_1971116_0_0_1"/>
<accession>C7YWS7</accession>
<dbReference type="KEGG" id="nhe:NECHADRAFT_82769"/>
<dbReference type="InParanoid" id="C7YWS7"/>
<dbReference type="GeneID" id="9666556"/>
<keyword evidence="2" id="KW-1185">Reference proteome</keyword>
<dbReference type="Proteomes" id="UP000005206">
    <property type="component" value="Chromosome 7"/>
</dbReference>
<dbReference type="AlphaFoldDB" id="C7YWS7"/>
<evidence type="ECO:0000313" key="1">
    <source>
        <dbReference type="EMBL" id="EEU43712.1"/>
    </source>
</evidence>
<dbReference type="RefSeq" id="XP_003049425.1">
    <property type="nucleotide sequence ID" value="XM_003049379.1"/>
</dbReference>
<sequence length="127" mass="14718">MVELTPEECFMVSIYDILQHRRTCPDEGCKFHKAAWRQDCEKELVFRIIQKIIQAEEALAREGTMYEDSIKVATALRAFKLLCLEQFWSFMDPDVAVDNMLKLLFANPDTQQAGEATNNTTARLRKK</sequence>
<dbReference type="VEuPathDB" id="FungiDB:NECHADRAFT_82769"/>
<dbReference type="EMBL" id="GG698902">
    <property type="protein sequence ID" value="EEU43712.1"/>
    <property type="molecule type" value="Genomic_DNA"/>
</dbReference>
<organism evidence="1 2">
    <name type="scientific">Fusarium vanettenii (strain ATCC MYA-4622 / CBS 123669 / FGSC 9596 / NRRL 45880 / 77-13-4)</name>
    <name type="common">Fusarium solani subsp. pisi</name>
    <dbReference type="NCBI Taxonomy" id="660122"/>
    <lineage>
        <taxon>Eukaryota</taxon>
        <taxon>Fungi</taxon>
        <taxon>Dikarya</taxon>
        <taxon>Ascomycota</taxon>
        <taxon>Pezizomycotina</taxon>
        <taxon>Sordariomycetes</taxon>
        <taxon>Hypocreomycetidae</taxon>
        <taxon>Hypocreales</taxon>
        <taxon>Nectriaceae</taxon>
        <taxon>Fusarium</taxon>
        <taxon>Fusarium solani species complex</taxon>
        <taxon>Fusarium vanettenii</taxon>
    </lineage>
</organism>
<proteinExistence type="predicted"/>